<organism evidence="2">
    <name type="scientific">bioreactor metagenome</name>
    <dbReference type="NCBI Taxonomy" id="1076179"/>
    <lineage>
        <taxon>unclassified sequences</taxon>
        <taxon>metagenomes</taxon>
        <taxon>ecological metagenomes</taxon>
    </lineage>
</organism>
<reference evidence="2" key="1">
    <citation type="submission" date="2019-08" db="EMBL/GenBank/DDBJ databases">
        <authorList>
            <person name="Kucharzyk K."/>
            <person name="Murdoch R.W."/>
            <person name="Higgins S."/>
            <person name="Loffler F."/>
        </authorList>
    </citation>
    <scope>NUCLEOTIDE SEQUENCE</scope>
</reference>
<dbReference type="AlphaFoldDB" id="A0A645F698"/>
<feature type="region of interest" description="Disordered" evidence="1">
    <location>
        <begin position="1"/>
        <end position="24"/>
    </location>
</feature>
<name>A0A645F698_9ZZZZ</name>
<proteinExistence type="predicted"/>
<feature type="compositionally biased region" description="Basic and acidic residues" evidence="1">
    <location>
        <begin position="1"/>
        <end position="11"/>
    </location>
</feature>
<comment type="caution">
    <text evidence="2">The sequence shown here is derived from an EMBL/GenBank/DDBJ whole genome shotgun (WGS) entry which is preliminary data.</text>
</comment>
<sequence>MIADAEKKVRTAETAYQEEVKQANTHRNHMRTLLEGQLELMRKAEKENF</sequence>
<gene>
    <name evidence="2" type="ORF">SDC9_156444</name>
</gene>
<dbReference type="EMBL" id="VSSQ01055243">
    <property type="protein sequence ID" value="MPN09156.1"/>
    <property type="molecule type" value="Genomic_DNA"/>
</dbReference>
<evidence type="ECO:0000313" key="2">
    <source>
        <dbReference type="EMBL" id="MPN09156.1"/>
    </source>
</evidence>
<accession>A0A645F698</accession>
<evidence type="ECO:0000256" key="1">
    <source>
        <dbReference type="SAM" id="MobiDB-lite"/>
    </source>
</evidence>
<protein>
    <submittedName>
        <fullName evidence="2">Uncharacterized protein</fullName>
    </submittedName>
</protein>